<dbReference type="GO" id="GO:0005525">
    <property type="term" value="F:GTP binding"/>
    <property type="evidence" value="ECO:0007669"/>
    <property type="project" value="UniProtKB-KW"/>
</dbReference>
<dbReference type="AlphaFoldDB" id="A0A2T4IAC4"/>
<dbReference type="PIRSF" id="PIRSF006230">
    <property type="entry name" value="MG442"/>
    <property type="match status" value="1"/>
</dbReference>
<evidence type="ECO:0000256" key="2">
    <source>
        <dbReference type="ARBA" id="ARBA00023134"/>
    </source>
</evidence>
<sequence length="316" mass="36172">MSAEFNWFPGHMNKTLKDIEARIEIVDVVVEVIDSRAPYSSKNATFKKLLKDKPIVYIFSKADIADSKVTQQWVDYYIKNENSKVIVLYNRHTDIVNELINVINELTIKKREKDKAKGIKNTLINALVIGIPNVGKSTFINRVIKGKNVKVGNKPGVTRGIQLIHLNPFINLLDTPGVLPSKLESEIVAVNICAINSIKDNVFPKERVAAKLMSYIYNNYDDIIEKYYKINLRLQKPISVIDSYKIFETIGIEKKWYVTEDILDMERILSSFLKDLDKGKLGKISFEKVLEVVPEEIQKAINPEDNKQDNDISSLW</sequence>
<dbReference type="Gene3D" id="3.40.50.300">
    <property type="entry name" value="P-loop containing nucleotide triphosphate hydrolases"/>
    <property type="match status" value="1"/>
</dbReference>
<dbReference type="GO" id="GO:0005737">
    <property type="term" value="C:cytoplasm"/>
    <property type="evidence" value="ECO:0007669"/>
    <property type="project" value="UniProtKB-SubCell"/>
</dbReference>
<comment type="subcellular location">
    <subcellularLocation>
        <location evidence="3">Cytoplasm</location>
    </subcellularLocation>
</comment>
<dbReference type="PANTHER" id="PTHR45782:SF4">
    <property type="entry name" value="MITOCHONDRIAL RIBOSOME-ASSOCIATED GTPASE 1"/>
    <property type="match status" value="1"/>
</dbReference>
<name>A0A2T4IAC4_9MOLU</name>
<dbReference type="InterPro" id="IPR006073">
    <property type="entry name" value="GTP-bd"/>
</dbReference>
<feature type="binding site" evidence="4">
    <location>
        <begin position="133"/>
        <end position="138"/>
    </location>
    <ligand>
        <name>GTP</name>
        <dbReference type="ChEBI" id="CHEBI:37565"/>
    </ligand>
</feature>
<dbReference type="Proteomes" id="UP000241093">
    <property type="component" value="Unassembled WGS sequence"/>
</dbReference>
<evidence type="ECO:0000259" key="5">
    <source>
        <dbReference type="Pfam" id="PF01926"/>
    </source>
</evidence>
<dbReference type="Pfam" id="PF01926">
    <property type="entry name" value="MMR_HSR1"/>
    <property type="match status" value="1"/>
</dbReference>
<dbReference type="GO" id="GO:0006412">
    <property type="term" value="P:translation"/>
    <property type="evidence" value="ECO:0007669"/>
    <property type="project" value="TreeGrafter"/>
</dbReference>
<reference evidence="6 7" key="1">
    <citation type="submission" date="2015-04" db="EMBL/GenBank/DDBJ databases">
        <title>Genome sequence of Mycoplasma leachii strain 06049.</title>
        <authorList>
            <person name="Sirand-Pugnet P."/>
            <person name="Breton M."/>
            <person name="Dordet-Frisoni E."/>
            <person name="Baranowski E."/>
            <person name="Barre A."/>
            <person name="Couture C."/>
            <person name="Dupuy V."/>
            <person name="Gaurivaud P."/>
            <person name="Jacob D."/>
            <person name="Lemaitre C."/>
            <person name="Manso-Silvan L."/>
            <person name="Nikolski M."/>
            <person name="Nouvel L.-X."/>
            <person name="Poumarat F."/>
            <person name="Tardy F."/>
            <person name="Thebault P."/>
            <person name="Theil S."/>
            <person name="Citti C."/>
            <person name="Thiaucourt F."/>
            <person name="Blanchard A."/>
        </authorList>
    </citation>
    <scope>NUCLEOTIDE SEQUENCE [LARGE SCALE GENOMIC DNA]</scope>
    <source>
        <strain evidence="6 7">06049</strain>
    </source>
</reference>
<comment type="similarity">
    <text evidence="3">Belongs to the TRAFAC class YlqF/YawG GTPase family. MTG1 subfamily.</text>
</comment>
<accession>A0A2T4IAC4</accession>
<dbReference type="InterPro" id="IPR023179">
    <property type="entry name" value="GTP-bd_ortho_bundle_sf"/>
</dbReference>
<dbReference type="InterPro" id="IPR019991">
    <property type="entry name" value="GTP-bd_ribosome_bgen"/>
</dbReference>
<evidence type="ECO:0000313" key="7">
    <source>
        <dbReference type="Proteomes" id="UP000241093"/>
    </source>
</evidence>
<dbReference type="GO" id="GO:0003924">
    <property type="term" value="F:GTPase activity"/>
    <property type="evidence" value="ECO:0007669"/>
    <property type="project" value="TreeGrafter"/>
</dbReference>
<dbReference type="PANTHER" id="PTHR45782">
    <property type="entry name" value="MITOCHONDRIAL RIBOSOME-ASSOCIATED GTPASE 1"/>
    <property type="match status" value="1"/>
</dbReference>
<dbReference type="Gene3D" id="1.10.1580.10">
    <property type="match status" value="1"/>
</dbReference>
<gene>
    <name evidence="6" type="ORF">MLEAa_3130</name>
</gene>
<keyword evidence="3" id="KW-0963">Cytoplasm</keyword>
<dbReference type="RefSeq" id="WP_107669624.1">
    <property type="nucleotide sequence ID" value="NZ_LAUU01000007.1"/>
</dbReference>
<protein>
    <recommendedName>
        <fullName evidence="3">Ribosome biogenesis GTPase A</fullName>
    </recommendedName>
</protein>
<keyword evidence="1 3" id="KW-0547">Nucleotide-binding</keyword>
<feature type="domain" description="G" evidence="5">
    <location>
        <begin position="127"/>
        <end position="190"/>
    </location>
</feature>
<comment type="function">
    <text evidence="3">Required for a late step of 50S ribosomal subunit assembly. Has GTPase activity.</text>
</comment>
<evidence type="ECO:0000256" key="4">
    <source>
        <dbReference type="PIRSR" id="PIRSR006230-1"/>
    </source>
</evidence>
<keyword evidence="2 3" id="KW-0342">GTP-binding</keyword>
<dbReference type="CDD" id="cd01856">
    <property type="entry name" value="YlqF"/>
    <property type="match status" value="1"/>
</dbReference>
<comment type="caution">
    <text evidence="6">The sequence shown here is derived from an EMBL/GenBank/DDBJ whole genome shotgun (WGS) entry which is preliminary data.</text>
</comment>
<dbReference type="EMBL" id="LAUU01000007">
    <property type="protein sequence ID" value="PTD31491.1"/>
    <property type="molecule type" value="Genomic_DNA"/>
</dbReference>
<dbReference type="InterPro" id="IPR027417">
    <property type="entry name" value="P-loop_NTPase"/>
</dbReference>
<dbReference type="NCBIfam" id="TIGR03596">
    <property type="entry name" value="GTPase_YlqF"/>
    <property type="match status" value="1"/>
</dbReference>
<organism evidence="6 7">
    <name type="scientific">Mycoplasma leachii 06049</name>
    <dbReference type="NCBI Taxonomy" id="1188244"/>
    <lineage>
        <taxon>Bacteria</taxon>
        <taxon>Bacillati</taxon>
        <taxon>Mycoplasmatota</taxon>
        <taxon>Mollicutes</taxon>
        <taxon>Mycoplasmataceae</taxon>
        <taxon>Mycoplasma</taxon>
    </lineage>
</organism>
<dbReference type="InterPro" id="IPR016478">
    <property type="entry name" value="GTPase_MTG1"/>
</dbReference>
<evidence type="ECO:0000256" key="3">
    <source>
        <dbReference type="PIRNR" id="PIRNR006230"/>
    </source>
</evidence>
<evidence type="ECO:0000313" key="6">
    <source>
        <dbReference type="EMBL" id="PTD31491.1"/>
    </source>
</evidence>
<dbReference type="PRINTS" id="PR00326">
    <property type="entry name" value="GTP1OBG"/>
</dbReference>
<dbReference type="SUPFAM" id="SSF52540">
    <property type="entry name" value="P-loop containing nucleoside triphosphate hydrolases"/>
    <property type="match status" value="1"/>
</dbReference>
<evidence type="ECO:0000256" key="1">
    <source>
        <dbReference type="ARBA" id="ARBA00022741"/>
    </source>
</evidence>
<feature type="binding site" evidence="4">
    <location>
        <position position="177"/>
    </location>
    <ligand>
        <name>GTP</name>
        <dbReference type="ChEBI" id="CHEBI:37565"/>
    </ligand>
</feature>
<proteinExistence type="inferred from homology"/>